<name>A0A2K5DSP2_AOTNA</name>
<organism evidence="2 3">
    <name type="scientific">Aotus nancymaae</name>
    <name type="common">Ma's night monkey</name>
    <dbReference type="NCBI Taxonomy" id="37293"/>
    <lineage>
        <taxon>Eukaryota</taxon>
        <taxon>Metazoa</taxon>
        <taxon>Chordata</taxon>
        <taxon>Craniata</taxon>
        <taxon>Vertebrata</taxon>
        <taxon>Euteleostomi</taxon>
        <taxon>Mammalia</taxon>
        <taxon>Eutheria</taxon>
        <taxon>Euarchontoglires</taxon>
        <taxon>Primates</taxon>
        <taxon>Haplorrhini</taxon>
        <taxon>Platyrrhini</taxon>
        <taxon>Aotidae</taxon>
        <taxon>Aotus</taxon>
    </lineage>
</organism>
<dbReference type="InterPro" id="IPR057397">
    <property type="entry name" value="HEAT_5MP1_2"/>
</dbReference>
<evidence type="ECO:0000259" key="1">
    <source>
        <dbReference type="Pfam" id="PF25504"/>
    </source>
</evidence>
<dbReference type="Ensembl" id="ENSANAT00000041880.1">
    <property type="protein sequence ID" value="ENSANAP00000023965.1"/>
    <property type="gene ID" value="ENSANAG00000029725.1"/>
</dbReference>
<dbReference type="InterPro" id="IPR051245">
    <property type="entry name" value="eIF5-mimic_regulator"/>
</dbReference>
<dbReference type="GO" id="GO:0005737">
    <property type="term" value="C:cytoplasm"/>
    <property type="evidence" value="ECO:0007669"/>
    <property type="project" value="TreeGrafter"/>
</dbReference>
<protein>
    <recommendedName>
        <fullName evidence="1">5MP1/2-like HEAT domain-containing protein</fullName>
    </recommendedName>
</protein>
<dbReference type="OMA" id="KXSESEA"/>
<accession>A0A2K5DSP2</accession>
<dbReference type="GeneTree" id="ENSGT00390000012561"/>
<dbReference type="Proteomes" id="UP000233020">
    <property type="component" value="Unplaced"/>
</dbReference>
<sequence>MSNQKQQKPMLSGQCFKTRKKHKKETFDPTQLQDCIIQGLTETSLDLEAVTKLLYASGAKRDYHRYAETLFDILVAGEMLAPSGTVADDMMCTDVCVFAAQEDLETMCYKYPEKGGPPHLSLLLLFLKGFSESERNKLAMLTGVHLNLVKEGVSAAFAVNLRKISMDNRQIELLSANKQSIEHFTEYFTEAGLKELSEYQTIRAHKELQKELQEQMSCGPASNVPKR</sequence>
<reference evidence="2" key="2">
    <citation type="submission" date="2025-09" db="UniProtKB">
        <authorList>
            <consortium name="Ensembl"/>
        </authorList>
    </citation>
    <scope>IDENTIFICATION</scope>
</reference>
<evidence type="ECO:0000313" key="3">
    <source>
        <dbReference type="Proteomes" id="UP000233020"/>
    </source>
</evidence>
<feature type="domain" description="5MP1/2-like HEAT" evidence="1">
    <location>
        <begin position="16"/>
        <end position="146"/>
    </location>
</feature>
<dbReference type="AlphaFoldDB" id="A0A2K5DSP2"/>
<proteinExistence type="predicted"/>
<dbReference type="GO" id="GO:0016020">
    <property type="term" value="C:membrane"/>
    <property type="evidence" value="ECO:0007669"/>
    <property type="project" value="TreeGrafter"/>
</dbReference>
<dbReference type="Pfam" id="PF25504">
    <property type="entry name" value="HEAT_5MP1_2"/>
    <property type="match status" value="2"/>
</dbReference>
<feature type="domain" description="5MP1/2-like HEAT" evidence="1">
    <location>
        <begin position="155"/>
        <end position="208"/>
    </location>
</feature>
<evidence type="ECO:0000313" key="2">
    <source>
        <dbReference type="Ensembl" id="ENSANAP00000023965.1"/>
    </source>
</evidence>
<reference evidence="2" key="1">
    <citation type="submission" date="2025-08" db="UniProtKB">
        <authorList>
            <consortium name="Ensembl"/>
        </authorList>
    </citation>
    <scope>IDENTIFICATION</scope>
</reference>
<dbReference type="PANTHER" id="PTHR14208:SF0">
    <property type="entry name" value="EIF5-MIMIC PROTEIN 2"/>
    <property type="match status" value="1"/>
</dbReference>
<keyword evidence="3" id="KW-1185">Reference proteome</keyword>
<dbReference type="PANTHER" id="PTHR14208">
    <property type="entry name" value="BASIC LEUCINE ZIPPER AND W2 DOMAIN-CONTAINING PROTEIN"/>
    <property type="match status" value="1"/>
</dbReference>